<dbReference type="InterPro" id="IPR052808">
    <property type="entry name" value="GPCR_Mth-like"/>
</dbReference>
<feature type="chain" id="PRO_5012195150" evidence="6">
    <location>
        <begin position="21"/>
        <end position="633"/>
    </location>
</feature>
<evidence type="ECO:0000256" key="4">
    <source>
        <dbReference type="ARBA" id="ARBA00023136"/>
    </source>
</evidence>
<comment type="subcellular location">
    <subcellularLocation>
        <location evidence="1">Membrane</location>
        <topology evidence="1">Multi-pass membrane protein</topology>
    </subcellularLocation>
</comment>
<dbReference type="GO" id="GO:0004930">
    <property type="term" value="F:G protein-coupled receptor activity"/>
    <property type="evidence" value="ECO:0007669"/>
    <property type="project" value="InterPro"/>
</dbReference>
<keyword evidence="4 5" id="KW-0472">Membrane</keyword>
<feature type="transmembrane region" description="Helical" evidence="5">
    <location>
        <begin position="307"/>
        <end position="332"/>
    </location>
</feature>
<feature type="domain" description="G-protein coupled receptors family 2 profile 2" evidence="7">
    <location>
        <begin position="306"/>
        <end position="570"/>
    </location>
</feature>
<accession>A0A226EXH4</accession>
<keyword evidence="2 5" id="KW-0812">Transmembrane</keyword>
<dbReference type="CDD" id="cd15039">
    <property type="entry name" value="7tmB3_Methuselah-like"/>
    <property type="match status" value="1"/>
</dbReference>
<keyword evidence="6" id="KW-0732">Signal</keyword>
<dbReference type="Gene3D" id="1.20.1070.10">
    <property type="entry name" value="Rhodopsin 7-helix transmembrane proteins"/>
    <property type="match status" value="1"/>
</dbReference>
<keyword evidence="3 5" id="KW-1133">Transmembrane helix</keyword>
<keyword evidence="9" id="KW-1185">Reference proteome</keyword>
<dbReference type="GO" id="GO:0007166">
    <property type="term" value="P:cell surface receptor signaling pathway"/>
    <property type="evidence" value="ECO:0007669"/>
    <property type="project" value="InterPro"/>
</dbReference>
<keyword evidence="8" id="KW-0675">Receptor</keyword>
<reference evidence="8 9" key="1">
    <citation type="submission" date="2015-12" db="EMBL/GenBank/DDBJ databases">
        <title>The genome of Folsomia candida.</title>
        <authorList>
            <person name="Faddeeva A."/>
            <person name="Derks M.F."/>
            <person name="Anvar Y."/>
            <person name="Smit S."/>
            <person name="Van Straalen N."/>
            <person name="Roelofs D."/>
        </authorList>
    </citation>
    <scope>NUCLEOTIDE SEQUENCE [LARGE SCALE GENOMIC DNA]</scope>
    <source>
        <strain evidence="8 9">VU population</strain>
        <tissue evidence="8">Whole body</tissue>
    </source>
</reference>
<sequence>MFKKSLLSLLISVVICISRAQSPIEPEPTKALKIIKCYSSSIAEDIISLPQNLLKQKTRNSTDEIIVGLITNKLQVLECLETLNLEIILDHQENTSQSKLLFLSNGYAIYNQTNFLPPEDFCLERKSASTLKFKICLPRKICSPQSPCIRKCCDMDQVLDLSQFASQGKLMCKRMSNNSTMWSPQLYKDAYTKTNSVVKMNFISQNPKSFCNGDATLLSLMPFASQDISPFRILEDGSVIEKMGRNAWLPVPGDAMCVDGAQNLPFSDDGDKVSTSGQFAGDEKATVVIDCRSFMFEGRNERHEKFVAIYVIALLIAIFFLVLTLVAHIVLWRRQTIRGWALMGYVTFLALEFAFLILARVTTSSGVICTMAAIGTHFTALATFSWLTTMNFEISKIWWNFRTMNPCTTKKDQLKMFMLYATFATTIPICIVTLGLILERIYGSDQFSEVIVPEYGKLRCGLGTSAEFPYLFGPISFLLGSNLVFLFITLYYVFKHQKVLRLNGMKTKILSDKLRFFGMLFLVAGVTWIFDVISWATTPSNSATPWYWMFFDFVNIFQAIAIFLIFVCNKTTMHHLQKEFPILSRFKLWSTPDDAKNVVHERNMKNGNGVDRKLSITQVFSITENLKNNLELK</sequence>
<dbReference type="InterPro" id="IPR000832">
    <property type="entry name" value="GPCR_2_secretin-like"/>
</dbReference>
<feature type="transmembrane region" description="Helical" evidence="5">
    <location>
        <begin position="514"/>
        <end position="535"/>
    </location>
</feature>
<dbReference type="PANTHER" id="PTHR46953:SF1">
    <property type="entry name" value="G-PROTEIN COUPLED RECEPTOR MTH-LIKE 1-RELATED"/>
    <property type="match status" value="1"/>
</dbReference>
<dbReference type="Pfam" id="PF00002">
    <property type="entry name" value="7tm_2"/>
    <property type="match status" value="1"/>
</dbReference>
<dbReference type="GO" id="GO:0016020">
    <property type="term" value="C:membrane"/>
    <property type="evidence" value="ECO:0007669"/>
    <property type="project" value="UniProtKB-SubCell"/>
</dbReference>
<dbReference type="PANTHER" id="PTHR46953">
    <property type="entry name" value="G-PROTEIN COUPLED RECEPTOR MTH-LIKE 1-RELATED"/>
    <property type="match status" value="1"/>
</dbReference>
<gene>
    <name evidence="8" type="ORF">Fcan01_02879</name>
</gene>
<evidence type="ECO:0000259" key="7">
    <source>
        <dbReference type="PROSITE" id="PS50261"/>
    </source>
</evidence>
<proteinExistence type="predicted"/>
<dbReference type="Proteomes" id="UP000198287">
    <property type="component" value="Unassembled WGS sequence"/>
</dbReference>
<evidence type="ECO:0000313" key="9">
    <source>
        <dbReference type="Proteomes" id="UP000198287"/>
    </source>
</evidence>
<feature type="transmembrane region" description="Helical" evidence="5">
    <location>
        <begin position="339"/>
        <end position="359"/>
    </location>
</feature>
<evidence type="ECO:0000256" key="2">
    <source>
        <dbReference type="ARBA" id="ARBA00022692"/>
    </source>
</evidence>
<dbReference type="PROSITE" id="PS50261">
    <property type="entry name" value="G_PROTEIN_RECEP_F2_4"/>
    <property type="match status" value="1"/>
</dbReference>
<evidence type="ECO:0000256" key="1">
    <source>
        <dbReference type="ARBA" id="ARBA00004141"/>
    </source>
</evidence>
<feature type="transmembrane region" description="Helical" evidence="5">
    <location>
        <begin position="417"/>
        <end position="438"/>
    </location>
</feature>
<dbReference type="OMA" id="ISWACTE"/>
<feature type="transmembrane region" description="Helical" evidence="5">
    <location>
        <begin position="547"/>
        <end position="568"/>
    </location>
</feature>
<evidence type="ECO:0000256" key="6">
    <source>
        <dbReference type="SAM" id="SignalP"/>
    </source>
</evidence>
<protein>
    <submittedName>
        <fullName evidence="8">Putative G-protein coupled receptor Mth-like 1</fullName>
    </submittedName>
</protein>
<evidence type="ECO:0000256" key="3">
    <source>
        <dbReference type="ARBA" id="ARBA00022989"/>
    </source>
</evidence>
<comment type="caution">
    <text evidence="8">The sequence shown here is derived from an EMBL/GenBank/DDBJ whole genome shotgun (WGS) entry which is preliminary data.</text>
</comment>
<evidence type="ECO:0000256" key="5">
    <source>
        <dbReference type="SAM" id="Phobius"/>
    </source>
</evidence>
<evidence type="ECO:0000313" key="8">
    <source>
        <dbReference type="EMBL" id="OXA61878.1"/>
    </source>
</evidence>
<dbReference type="AlphaFoldDB" id="A0A226EXH4"/>
<feature type="signal peptide" evidence="6">
    <location>
        <begin position="1"/>
        <end position="20"/>
    </location>
</feature>
<organism evidence="8 9">
    <name type="scientific">Folsomia candida</name>
    <name type="common">Springtail</name>
    <dbReference type="NCBI Taxonomy" id="158441"/>
    <lineage>
        <taxon>Eukaryota</taxon>
        <taxon>Metazoa</taxon>
        <taxon>Ecdysozoa</taxon>
        <taxon>Arthropoda</taxon>
        <taxon>Hexapoda</taxon>
        <taxon>Collembola</taxon>
        <taxon>Entomobryomorpha</taxon>
        <taxon>Isotomoidea</taxon>
        <taxon>Isotomidae</taxon>
        <taxon>Proisotominae</taxon>
        <taxon>Folsomia</taxon>
    </lineage>
</organism>
<dbReference type="EMBL" id="LNIX01000001">
    <property type="protein sequence ID" value="OXA61878.1"/>
    <property type="molecule type" value="Genomic_DNA"/>
</dbReference>
<feature type="transmembrane region" description="Helical" evidence="5">
    <location>
        <begin position="471"/>
        <end position="494"/>
    </location>
</feature>
<dbReference type="OrthoDB" id="6134459at2759"/>
<dbReference type="InterPro" id="IPR017981">
    <property type="entry name" value="GPCR_2-like_7TM"/>
</dbReference>
<name>A0A226EXH4_FOLCA</name>
<feature type="transmembrane region" description="Helical" evidence="5">
    <location>
        <begin position="365"/>
        <end position="387"/>
    </location>
</feature>